<reference evidence="1" key="1">
    <citation type="journal article" date="2015" name="Nature">
        <title>Complex archaea that bridge the gap between prokaryotes and eukaryotes.</title>
        <authorList>
            <person name="Spang A."/>
            <person name="Saw J.H."/>
            <person name="Jorgensen S.L."/>
            <person name="Zaremba-Niedzwiedzka K."/>
            <person name="Martijn J."/>
            <person name="Lind A.E."/>
            <person name="van Eijk R."/>
            <person name="Schleper C."/>
            <person name="Guy L."/>
            <person name="Ettema T.J."/>
        </authorList>
    </citation>
    <scope>NUCLEOTIDE SEQUENCE</scope>
</reference>
<dbReference type="EMBL" id="LAZR01060564">
    <property type="protein sequence ID" value="KKK65418.1"/>
    <property type="molecule type" value="Genomic_DNA"/>
</dbReference>
<evidence type="ECO:0000313" key="1">
    <source>
        <dbReference type="EMBL" id="KKK65418.1"/>
    </source>
</evidence>
<proteinExistence type="predicted"/>
<organism evidence="1">
    <name type="scientific">marine sediment metagenome</name>
    <dbReference type="NCBI Taxonomy" id="412755"/>
    <lineage>
        <taxon>unclassified sequences</taxon>
        <taxon>metagenomes</taxon>
        <taxon>ecological metagenomes</taxon>
    </lineage>
</organism>
<gene>
    <name evidence="1" type="ORF">LCGC14_2974330</name>
</gene>
<protein>
    <submittedName>
        <fullName evidence="1">Uncharacterized protein</fullName>
    </submittedName>
</protein>
<comment type="caution">
    <text evidence="1">The sequence shown here is derived from an EMBL/GenBank/DDBJ whole genome shotgun (WGS) entry which is preliminary data.</text>
</comment>
<sequence>MKTLVVQKWEESERGWGTRPDGYSLHLTEEDRKEYIEYYWSQMPKEIPDEYSHLSGTPYLADVDDNIVDEVESSKNGVR</sequence>
<dbReference type="AlphaFoldDB" id="A0A0F8X9F0"/>
<name>A0A0F8X9F0_9ZZZZ</name>
<accession>A0A0F8X9F0</accession>